<accession>A0ABD1JBG9</accession>
<evidence type="ECO:0000259" key="3">
    <source>
        <dbReference type="Pfam" id="PF03372"/>
    </source>
</evidence>
<evidence type="ECO:0008006" key="6">
    <source>
        <dbReference type="Google" id="ProtNLM"/>
    </source>
</evidence>
<sequence>MKIGAWNVRTLMDRAPSDRPERRSAIIARELKRFNIDIAALSETRLTDEGQLKEEKGGYTFFWKGKPAHEARIHGVGFAIKNRLISQLSESPVGINERLMTLRLRLSNNQLTTVVSAYAPTLDSQDEDKETFYTALDQVLSNIPKEDKILLLGDFNARVGKDHQLWSGTLGKEGVGNVNSNGTLLLSKCAEHELIITNTLFCQRNRFKTSWMHPRSKCWHLIDYVIVRARGRKDVNITRAMTCADDCWTDHRLIRSIMNIQLQPKKRTQKKQTQPKFNTDSLGDINKVQQLQNTLLEKLPNEFPEDVKAHWKALKTTLLDTCKDTLGYKTRKHQDWFDDNDIEIEQLINAKRKAFCSWQNDINCRAKRQTHSKAKAAVQRRVRELKKQWWMEKAQEIQRLADSGDTRGFFNATKAIYGPSYRGLNPLRSKGEGGKVKGEVPDKERPKEVLQRRSGRRKAAVVLHNGHKGGRRLQQREATNRLVFHAIGSWLSHCQEQCGGCLCTSLPTLNDPTHRRSPDSLNPLRSKDGKTLLKDESGISSRWKEHFRELLNRNTTVELETINQIPQRPIMEHLDDPPTESEVLDAIRRMSNNKPSGPDGIPAEILKQGRPKLLSHIHSLLAKVWEKEKIPAELRDALIITIFKKGDKADCGNYRGISLLSSTGKVLARILANRLLPLSEEILPESQCGFCPARGTSDMIFTARQLQEKCREQHLPLYMAFIYIRKAFDSVNRTTLWRALSKIGCPNKYLKILRLLHDDMTVTVVGNGGCETPPFKVHTGVKQGCVIAQTLFSIFISTILHLTTHNLPEGLKLVYRTDGGPTSPASRQQLQGTSCDGQVM</sequence>
<protein>
    <recommendedName>
        <fullName evidence="6">Reverse transcriptase domain-containing protein</fullName>
    </recommendedName>
</protein>
<dbReference type="InterPro" id="IPR000477">
    <property type="entry name" value="RT_dom"/>
</dbReference>
<evidence type="ECO:0000313" key="5">
    <source>
        <dbReference type="Proteomes" id="UP001591681"/>
    </source>
</evidence>
<dbReference type="Pfam" id="PF03372">
    <property type="entry name" value="Exo_endo_phos"/>
    <property type="match status" value="1"/>
</dbReference>
<dbReference type="CDD" id="cd09076">
    <property type="entry name" value="L1-EN"/>
    <property type="match status" value="1"/>
</dbReference>
<name>A0ABD1JBG9_9TELE</name>
<evidence type="ECO:0000256" key="1">
    <source>
        <dbReference type="SAM" id="MobiDB-lite"/>
    </source>
</evidence>
<dbReference type="AlphaFoldDB" id="A0ABD1JBG9"/>
<dbReference type="CDD" id="cd01650">
    <property type="entry name" value="RT_nLTR_like"/>
    <property type="match status" value="1"/>
</dbReference>
<feature type="region of interest" description="Disordered" evidence="1">
    <location>
        <begin position="818"/>
        <end position="840"/>
    </location>
</feature>
<feature type="region of interest" description="Disordered" evidence="1">
    <location>
        <begin position="427"/>
        <end position="456"/>
    </location>
</feature>
<dbReference type="SUPFAM" id="SSF56219">
    <property type="entry name" value="DNase I-like"/>
    <property type="match status" value="1"/>
</dbReference>
<dbReference type="EMBL" id="JBHFQA010000017">
    <property type="protein sequence ID" value="KAL2084419.1"/>
    <property type="molecule type" value="Genomic_DNA"/>
</dbReference>
<keyword evidence="5" id="KW-1185">Reference proteome</keyword>
<dbReference type="InterPro" id="IPR036691">
    <property type="entry name" value="Endo/exonu/phosph_ase_sf"/>
</dbReference>
<dbReference type="InterPro" id="IPR005135">
    <property type="entry name" value="Endo/exonuclease/phosphatase"/>
</dbReference>
<evidence type="ECO:0000313" key="4">
    <source>
        <dbReference type="EMBL" id="KAL2084419.1"/>
    </source>
</evidence>
<evidence type="ECO:0000259" key="2">
    <source>
        <dbReference type="Pfam" id="PF00078"/>
    </source>
</evidence>
<dbReference type="PANTHER" id="PTHR19446">
    <property type="entry name" value="REVERSE TRANSCRIPTASES"/>
    <property type="match status" value="1"/>
</dbReference>
<proteinExistence type="predicted"/>
<comment type="caution">
    <text evidence="4">The sequence shown here is derived from an EMBL/GenBank/DDBJ whole genome shotgun (WGS) entry which is preliminary data.</text>
</comment>
<organism evidence="4 5">
    <name type="scientific">Coilia grayii</name>
    <name type="common">Gray's grenadier anchovy</name>
    <dbReference type="NCBI Taxonomy" id="363190"/>
    <lineage>
        <taxon>Eukaryota</taxon>
        <taxon>Metazoa</taxon>
        <taxon>Chordata</taxon>
        <taxon>Craniata</taxon>
        <taxon>Vertebrata</taxon>
        <taxon>Euteleostomi</taxon>
        <taxon>Actinopterygii</taxon>
        <taxon>Neopterygii</taxon>
        <taxon>Teleostei</taxon>
        <taxon>Clupei</taxon>
        <taxon>Clupeiformes</taxon>
        <taxon>Clupeoidei</taxon>
        <taxon>Engraulidae</taxon>
        <taxon>Coilinae</taxon>
        <taxon>Coilia</taxon>
    </lineage>
</organism>
<dbReference type="Gene3D" id="3.60.10.10">
    <property type="entry name" value="Endonuclease/exonuclease/phosphatase"/>
    <property type="match status" value="1"/>
</dbReference>
<gene>
    <name evidence="4" type="ORF">ACEWY4_019937</name>
</gene>
<reference evidence="4 5" key="1">
    <citation type="submission" date="2024-09" db="EMBL/GenBank/DDBJ databases">
        <title>A chromosome-level genome assembly of Gray's grenadier anchovy, Coilia grayii.</title>
        <authorList>
            <person name="Fu Z."/>
        </authorList>
    </citation>
    <scope>NUCLEOTIDE SEQUENCE [LARGE SCALE GENOMIC DNA]</scope>
    <source>
        <strain evidence="4">G4</strain>
        <tissue evidence="4">Muscle</tissue>
    </source>
</reference>
<dbReference type="InterPro" id="IPR043502">
    <property type="entry name" value="DNA/RNA_pol_sf"/>
</dbReference>
<feature type="domain" description="Reverse transcriptase" evidence="2">
    <location>
        <begin position="647"/>
        <end position="805"/>
    </location>
</feature>
<dbReference type="Proteomes" id="UP001591681">
    <property type="component" value="Unassembled WGS sequence"/>
</dbReference>
<dbReference type="Pfam" id="PF00078">
    <property type="entry name" value="RVT_1"/>
    <property type="match status" value="1"/>
</dbReference>
<dbReference type="SUPFAM" id="SSF56672">
    <property type="entry name" value="DNA/RNA polymerases"/>
    <property type="match status" value="1"/>
</dbReference>
<feature type="compositionally biased region" description="Polar residues" evidence="1">
    <location>
        <begin position="823"/>
        <end position="840"/>
    </location>
</feature>
<feature type="compositionally biased region" description="Basic and acidic residues" evidence="1">
    <location>
        <begin position="429"/>
        <end position="451"/>
    </location>
</feature>
<feature type="domain" description="Endonuclease/exonuclease/phosphatase" evidence="3">
    <location>
        <begin position="5"/>
        <end position="228"/>
    </location>
</feature>